<dbReference type="EMBL" id="VICG01000019">
    <property type="protein sequence ID" value="KAA8563603.1"/>
    <property type="molecule type" value="Genomic_DNA"/>
</dbReference>
<organism evidence="3 4">
    <name type="scientific">Monilinia fructicola</name>
    <name type="common">Brown rot fungus</name>
    <name type="synonym">Ciboria fructicola</name>
    <dbReference type="NCBI Taxonomy" id="38448"/>
    <lineage>
        <taxon>Eukaryota</taxon>
        <taxon>Fungi</taxon>
        <taxon>Dikarya</taxon>
        <taxon>Ascomycota</taxon>
        <taxon>Pezizomycotina</taxon>
        <taxon>Leotiomycetes</taxon>
        <taxon>Helotiales</taxon>
        <taxon>Sclerotiniaceae</taxon>
        <taxon>Monilinia</taxon>
    </lineage>
</organism>
<feature type="coiled-coil region" evidence="1">
    <location>
        <begin position="278"/>
        <end position="305"/>
    </location>
</feature>
<accession>A0A5M9J612</accession>
<feature type="region of interest" description="Disordered" evidence="2">
    <location>
        <begin position="60"/>
        <end position="90"/>
    </location>
</feature>
<feature type="compositionally biased region" description="Polar residues" evidence="2">
    <location>
        <begin position="72"/>
        <end position="90"/>
    </location>
</feature>
<dbReference type="VEuPathDB" id="FungiDB:MFRU_057g00270"/>
<keyword evidence="4" id="KW-1185">Reference proteome</keyword>
<name>A0A5M9J612_MONFR</name>
<evidence type="ECO:0000313" key="3">
    <source>
        <dbReference type="EMBL" id="KAA8563603.1"/>
    </source>
</evidence>
<gene>
    <name evidence="3" type="ORF">EYC84_010520</name>
</gene>
<evidence type="ECO:0000256" key="2">
    <source>
        <dbReference type="SAM" id="MobiDB-lite"/>
    </source>
</evidence>
<evidence type="ECO:0000313" key="4">
    <source>
        <dbReference type="Proteomes" id="UP000322873"/>
    </source>
</evidence>
<reference evidence="3 4" key="1">
    <citation type="submission" date="2019-06" db="EMBL/GenBank/DDBJ databases">
        <title>Genome Sequence of the Brown Rot Fungal Pathogen Monilinia fructicola.</title>
        <authorList>
            <person name="De Miccolis Angelini R.M."/>
            <person name="Landi L."/>
            <person name="Abate D."/>
            <person name="Pollastro S."/>
            <person name="Romanazzi G."/>
            <person name="Faretra F."/>
        </authorList>
    </citation>
    <scope>NUCLEOTIDE SEQUENCE [LARGE SCALE GENOMIC DNA]</scope>
    <source>
        <strain evidence="3 4">Mfrc123</strain>
    </source>
</reference>
<dbReference type="Proteomes" id="UP000322873">
    <property type="component" value="Unassembled WGS sequence"/>
</dbReference>
<dbReference type="AlphaFoldDB" id="A0A5M9J612"/>
<evidence type="ECO:0000256" key="1">
    <source>
        <dbReference type="SAM" id="Coils"/>
    </source>
</evidence>
<proteinExistence type="predicted"/>
<comment type="caution">
    <text evidence="3">The sequence shown here is derived from an EMBL/GenBank/DDBJ whole genome shotgun (WGS) entry which is preliminary data.</text>
</comment>
<feature type="region of interest" description="Disordered" evidence="2">
    <location>
        <begin position="1"/>
        <end position="35"/>
    </location>
</feature>
<feature type="compositionally biased region" description="Polar residues" evidence="2">
    <location>
        <begin position="10"/>
        <end position="35"/>
    </location>
</feature>
<keyword evidence="1" id="KW-0175">Coiled coil</keyword>
<protein>
    <submittedName>
        <fullName evidence="3">Uncharacterized protein</fullName>
    </submittedName>
</protein>
<sequence length="344" mass="39075">MEEDIESLHHSQASDQPTGAFQSLHPNQASKQANFSALTHETKIYQPAIKSTDSAIVLASSSTSGSGSTSSKETPLSDSISTSARTGNEYSAPANVNNIVENTQSSTVCLHASSSLTPDIIISKLQEQCSILQHHLQLVQFSGRIFASMRPAFTEQDIWNDMPIQSSSSSTPPISLNPNISLREYRKRKREEEVRRTIEPFCSLVLEKENRFNREYEASLKLLEALEGWERDITAVEVVTRESIRQVKERIEQLEGFCQRIYKEVVFREMFKDQYQWEADMEKQRKVLECEVDGLEKEIEGFNGLSGRVNGWVENARVLVRLVWKDLMKVEEVKEEIQGLRDEG</sequence>
<feature type="compositionally biased region" description="Low complexity" evidence="2">
    <location>
        <begin position="60"/>
        <end position="71"/>
    </location>
</feature>